<dbReference type="EMBL" id="CP133619">
    <property type="protein sequence ID" value="WMV40272.1"/>
    <property type="molecule type" value="Genomic_DNA"/>
</dbReference>
<evidence type="ECO:0000256" key="4">
    <source>
        <dbReference type="ARBA" id="ARBA00022729"/>
    </source>
</evidence>
<sequence>MMCSGEMVTILSVDGGGIRRIIPATILAFLEDQLQSDDPEKDFLSQELDGEDARVADYFDVIAGTSTGGILATMITAPNENNLPFCAAKDIVSFYFEHGPRIFPPRYIIVFNII</sequence>
<protein>
    <recommendedName>
        <fullName evidence="9">Patatin</fullName>
        <ecNumber evidence="9">3.1.1.-</ecNumber>
    </recommendedName>
</protein>
<evidence type="ECO:0000259" key="10">
    <source>
        <dbReference type="PROSITE" id="PS51635"/>
    </source>
</evidence>
<proteinExistence type="inferred from homology"/>
<dbReference type="Pfam" id="PF01734">
    <property type="entry name" value="Patatin"/>
    <property type="match status" value="1"/>
</dbReference>
<dbReference type="SUPFAM" id="SSF52151">
    <property type="entry name" value="FabD/lysophospholipase-like"/>
    <property type="match status" value="1"/>
</dbReference>
<keyword evidence="3" id="KW-0926">Vacuole</keyword>
<dbReference type="InterPro" id="IPR016035">
    <property type="entry name" value="Acyl_Trfase/lysoPLipase"/>
</dbReference>
<feature type="short sequence motif" description="GXSXG" evidence="8">
    <location>
        <begin position="64"/>
        <end position="68"/>
    </location>
</feature>
<dbReference type="GO" id="GO:0045735">
    <property type="term" value="F:nutrient reservoir activity"/>
    <property type="evidence" value="ECO:0007669"/>
    <property type="project" value="UniProtKB-KW"/>
</dbReference>
<dbReference type="InterPro" id="IPR002641">
    <property type="entry name" value="PNPLA_dom"/>
</dbReference>
<evidence type="ECO:0000256" key="3">
    <source>
        <dbReference type="ARBA" id="ARBA00022554"/>
    </source>
</evidence>
<name>A0AAF0U6S3_SOLVR</name>
<evidence type="ECO:0000313" key="11">
    <source>
        <dbReference type="EMBL" id="WMV40272.1"/>
    </source>
</evidence>
<keyword evidence="6 9" id="KW-0443">Lipid metabolism</keyword>
<organism evidence="11 12">
    <name type="scientific">Solanum verrucosum</name>
    <dbReference type="NCBI Taxonomy" id="315347"/>
    <lineage>
        <taxon>Eukaryota</taxon>
        <taxon>Viridiplantae</taxon>
        <taxon>Streptophyta</taxon>
        <taxon>Embryophyta</taxon>
        <taxon>Tracheophyta</taxon>
        <taxon>Spermatophyta</taxon>
        <taxon>Magnoliopsida</taxon>
        <taxon>eudicotyledons</taxon>
        <taxon>Gunneridae</taxon>
        <taxon>Pentapetalae</taxon>
        <taxon>asterids</taxon>
        <taxon>lamiids</taxon>
        <taxon>Solanales</taxon>
        <taxon>Solanaceae</taxon>
        <taxon>Solanoideae</taxon>
        <taxon>Solaneae</taxon>
        <taxon>Solanum</taxon>
    </lineage>
</organism>
<evidence type="ECO:0000256" key="2">
    <source>
        <dbReference type="ARBA" id="ARBA00010240"/>
    </source>
</evidence>
<evidence type="ECO:0000256" key="5">
    <source>
        <dbReference type="ARBA" id="ARBA00022761"/>
    </source>
</evidence>
<dbReference type="PROSITE" id="PS51635">
    <property type="entry name" value="PNPLA"/>
    <property type="match status" value="1"/>
</dbReference>
<comment type="subcellular location">
    <subcellularLocation>
        <location evidence="1">Vacuole</location>
    </subcellularLocation>
</comment>
<keyword evidence="12" id="KW-1185">Reference proteome</keyword>
<dbReference type="GO" id="GO:0016042">
    <property type="term" value="P:lipid catabolic process"/>
    <property type="evidence" value="ECO:0007669"/>
    <property type="project" value="UniProtKB-KW"/>
</dbReference>
<evidence type="ECO:0000256" key="8">
    <source>
        <dbReference type="PROSITE-ProRule" id="PRU01161"/>
    </source>
</evidence>
<dbReference type="GO" id="GO:0047372">
    <property type="term" value="F:monoacylglycerol lipase activity"/>
    <property type="evidence" value="ECO:0007669"/>
    <property type="project" value="TreeGrafter"/>
</dbReference>
<dbReference type="GO" id="GO:0005773">
    <property type="term" value="C:vacuole"/>
    <property type="evidence" value="ECO:0007669"/>
    <property type="project" value="UniProtKB-SubCell"/>
</dbReference>
<feature type="domain" description="PNPLA" evidence="10">
    <location>
        <begin position="11"/>
        <end position="114"/>
    </location>
</feature>
<dbReference type="EC" id="3.1.1.-" evidence="9"/>
<reference evidence="11" key="1">
    <citation type="submission" date="2023-08" db="EMBL/GenBank/DDBJ databases">
        <title>A de novo genome assembly of Solanum verrucosum Schlechtendal, a Mexican diploid species geographically isolated from the other diploid A-genome species in potato relatives.</title>
        <authorList>
            <person name="Hosaka K."/>
        </authorList>
    </citation>
    <scope>NUCLEOTIDE SEQUENCE</scope>
    <source>
        <tissue evidence="11">Young leaves</tissue>
    </source>
</reference>
<dbReference type="PANTHER" id="PTHR32176:SF85">
    <property type="entry name" value="PATATIN GROUP D-2"/>
    <property type="match status" value="1"/>
</dbReference>
<evidence type="ECO:0000313" key="12">
    <source>
        <dbReference type="Proteomes" id="UP001234989"/>
    </source>
</evidence>
<gene>
    <name evidence="11" type="ORF">MTR67_033657</name>
</gene>
<keyword evidence="9" id="KW-0378">Hydrolase</keyword>
<keyword evidence="5" id="KW-0758">Storage protein</keyword>
<evidence type="ECO:0000256" key="6">
    <source>
        <dbReference type="ARBA" id="ARBA00023098"/>
    </source>
</evidence>
<dbReference type="Proteomes" id="UP001234989">
    <property type="component" value="Chromosome 8"/>
</dbReference>
<dbReference type="AlphaFoldDB" id="A0AAF0U6S3"/>
<comment type="domain">
    <text evidence="9">The nitrogen atoms of the two glycine residues in the GGXR motif define the oxyanion hole, and stabilize the oxyanion that forms during the nucleophilic attack by the catalytic serine during substrate cleavage.</text>
</comment>
<evidence type="ECO:0000256" key="7">
    <source>
        <dbReference type="ARBA" id="ARBA00023180"/>
    </source>
</evidence>
<evidence type="ECO:0000256" key="9">
    <source>
        <dbReference type="RuleBase" id="RU361262"/>
    </source>
</evidence>
<keyword evidence="4" id="KW-0732">Signal</keyword>
<dbReference type="Gene3D" id="3.40.1090.10">
    <property type="entry name" value="Cytosolic phospholipase A2 catalytic domain"/>
    <property type="match status" value="1"/>
</dbReference>
<dbReference type="GO" id="GO:0004620">
    <property type="term" value="F:phospholipase activity"/>
    <property type="evidence" value="ECO:0007669"/>
    <property type="project" value="TreeGrafter"/>
</dbReference>
<comment type="similarity">
    <text evidence="2 9">Belongs to the patatin family.</text>
</comment>
<evidence type="ECO:0000256" key="1">
    <source>
        <dbReference type="ARBA" id="ARBA00004116"/>
    </source>
</evidence>
<comment type="function">
    <text evidence="9">Lipolytic acyl hydrolase (LAH).</text>
</comment>
<accession>A0AAF0U6S3</accession>
<dbReference type="PANTHER" id="PTHR32176">
    <property type="entry name" value="XYLOSE ISOMERASE"/>
    <property type="match status" value="1"/>
</dbReference>
<keyword evidence="7" id="KW-0325">Glycoprotein</keyword>
<comment type="caution">
    <text evidence="8">Lacks conserved residue(s) required for the propagation of feature annotation.</text>
</comment>
<keyword evidence="9" id="KW-0442">Lipid degradation</keyword>